<dbReference type="GO" id="GO:0005524">
    <property type="term" value="F:ATP binding"/>
    <property type="evidence" value="ECO:0007669"/>
    <property type="project" value="UniProtKB-KW"/>
</dbReference>
<name>A0A4R1N9D3_9FIRM</name>
<reference evidence="5 6" key="1">
    <citation type="submission" date="2019-03" db="EMBL/GenBank/DDBJ databases">
        <title>Genomic Encyclopedia of Type Strains, Phase IV (KMG-IV): sequencing the most valuable type-strain genomes for metagenomic binning, comparative biology and taxonomic classification.</title>
        <authorList>
            <person name="Goeker M."/>
        </authorList>
    </citation>
    <scope>NUCLEOTIDE SEQUENCE [LARGE SCALE GENOMIC DNA]</scope>
    <source>
        <strain evidence="5 6">DSM 24176</strain>
    </source>
</reference>
<organism evidence="5 6">
    <name type="scientific">Natranaerovirga hydrolytica</name>
    <dbReference type="NCBI Taxonomy" id="680378"/>
    <lineage>
        <taxon>Bacteria</taxon>
        <taxon>Bacillati</taxon>
        <taxon>Bacillota</taxon>
        <taxon>Clostridia</taxon>
        <taxon>Lachnospirales</taxon>
        <taxon>Natranaerovirgaceae</taxon>
        <taxon>Natranaerovirga</taxon>
    </lineage>
</organism>
<keyword evidence="1" id="KW-0813">Transport</keyword>
<comment type="caution">
    <text evidence="5">The sequence shown here is derived from an EMBL/GenBank/DDBJ whole genome shotgun (WGS) entry which is preliminary data.</text>
</comment>
<proteinExistence type="predicted"/>
<evidence type="ECO:0000313" key="5">
    <source>
        <dbReference type="EMBL" id="TCK99714.1"/>
    </source>
</evidence>
<dbReference type="InterPro" id="IPR003439">
    <property type="entry name" value="ABC_transporter-like_ATP-bd"/>
</dbReference>
<dbReference type="Gene3D" id="3.40.50.300">
    <property type="entry name" value="P-loop containing nucleotide triphosphate hydrolases"/>
    <property type="match status" value="1"/>
</dbReference>
<dbReference type="PANTHER" id="PTHR42939:SF1">
    <property type="entry name" value="ABC TRANSPORTER ATP-BINDING PROTEIN ALBC-RELATED"/>
    <property type="match status" value="1"/>
</dbReference>
<dbReference type="AlphaFoldDB" id="A0A4R1N9D3"/>
<dbReference type="CDD" id="cd03230">
    <property type="entry name" value="ABC_DR_subfamily_A"/>
    <property type="match status" value="1"/>
</dbReference>
<dbReference type="InterPro" id="IPR051782">
    <property type="entry name" value="ABC_Transporter_VariousFunc"/>
</dbReference>
<dbReference type="GO" id="GO:0016887">
    <property type="term" value="F:ATP hydrolysis activity"/>
    <property type="evidence" value="ECO:0007669"/>
    <property type="project" value="InterPro"/>
</dbReference>
<evidence type="ECO:0000256" key="1">
    <source>
        <dbReference type="ARBA" id="ARBA00022448"/>
    </source>
</evidence>
<accession>A0A4R1N9D3</accession>
<dbReference type="OrthoDB" id="9778870at2"/>
<dbReference type="InterPro" id="IPR017871">
    <property type="entry name" value="ABC_transporter-like_CS"/>
</dbReference>
<evidence type="ECO:0000313" key="6">
    <source>
        <dbReference type="Proteomes" id="UP000294545"/>
    </source>
</evidence>
<dbReference type="Proteomes" id="UP000294545">
    <property type="component" value="Unassembled WGS sequence"/>
</dbReference>
<dbReference type="InterPro" id="IPR003593">
    <property type="entry name" value="AAA+_ATPase"/>
</dbReference>
<feature type="domain" description="ABC transporter" evidence="4">
    <location>
        <begin position="2"/>
        <end position="223"/>
    </location>
</feature>
<keyword evidence="2" id="KW-0547">Nucleotide-binding</keyword>
<evidence type="ECO:0000256" key="2">
    <source>
        <dbReference type="ARBA" id="ARBA00022741"/>
    </source>
</evidence>
<dbReference type="SUPFAM" id="SSF52540">
    <property type="entry name" value="P-loop containing nucleoside triphosphate hydrolases"/>
    <property type="match status" value="1"/>
</dbReference>
<keyword evidence="3 5" id="KW-0067">ATP-binding</keyword>
<dbReference type="PROSITE" id="PS00211">
    <property type="entry name" value="ABC_TRANSPORTER_1"/>
    <property type="match status" value="1"/>
</dbReference>
<evidence type="ECO:0000259" key="4">
    <source>
        <dbReference type="PROSITE" id="PS50893"/>
    </source>
</evidence>
<dbReference type="Pfam" id="PF00005">
    <property type="entry name" value="ABC_tran"/>
    <property type="match status" value="1"/>
</dbReference>
<dbReference type="RefSeq" id="WP_132278840.1">
    <property type="nucleotide sequence ID" value="NZ_SMGQ01000002.1"/>
</dbReference>
<gene>
    <name evidence="5" type="ORF">EDC19_0072</name>
</gene>
<dbReference type="InterPro" id="IPR027417">
    <property type="entry name" value="P-loop_NTPase"/>
</dbReference>
<dbReference type="SMART" id="SM00382">
    <property type="entry name" value="AAA"/>
    <property type="match status" value="1"/>
</dbReference>
<keyword evidence="6" id="KW-1185">Reference proteome</keyword>
<dbReference type="EMBL" id="SMGQ01000002">
    <property type="protein sequence ID" value="TCK99714.1"/>
    <property type="molecule type" value="Genomic_DNA"/>
</dbReference>
<protein>
    <submittedName>
        <fullName evidence="5">ABC-2 type transport system ATP-binding protein</fullName>
    </submittedName>
</protein>
<dbReference type="PANTHER" id="PTHR42939">
    <property type="entry name" value="ABC TRANSPORTER ATP-BINDING PROTEIN ALBC-RELATED"/>
    <property type="match status" value="1"/>
</dbReference>
<dbReference type="PROSITE" id="PS50893">
    <property type="entry name" value="ABC_TRANSPORTER_2"/>
    <property type="match status" value="1"/>
</dbReference>
<sequence length="238" mass="27544">MIELKNVRKYYKRKLVLSSINLTINKGEIVGVLGKNGCGKTTLLKCIMGLTQIQEGEVLIEGKKPQDVYEKLSFITEEGSYFPNMTVDEYGQFLQLFYEKFDCERYRRLIDYFTLSRGSKIKNFSKGEKSKLEVAAGFSKGADYIVMDEPFLGKDMFTRKDFLKLMATQLKETETVIIATHQINEIEHFIDRGVLLNKGNIVKDIQMEELHNIGKDLPQFIQEVTGYDKDKYKRVFKV</sequence>
<evidence type="ECO:0000256" key="3">
    <source>
        <dbReference type="ARBA" id="ARBA00022840"/>
    </source>
</evidence>